<evidence type="ECO:0000256" key="1">
    <source>
        <dbReference type="ARBA" id="ARBA00004561"/>
    </source>
</evidence>
<reference evidence="7 8" key="1">
    <citation type="journal article" date="2012" name="PLoS Genet.">
        <title>Comparative Genomics of Plant-Associated Pseudomonas spp.: Insights into Diversity and Inheritance of Traits Involved in Multitrophic Interactions.</title>
        <authorList>
            <person name="Loper J.E."/>
            <person name="Hassan K.A."/>
            <person name="Mavrodi D.V."/>
            <person name="Davis E.W.II."/>
            <person name="Lim C.K."/>
            <person name="Shaffer B.T."/>
            <person name="Elbourne L.D."/>
            <person name="Stockwell V.O."/>
            <person name="Hartney S.L."/>
            <person name="Breakwell K."/>
            <person name="Henkels M.D."/>
            <person name="Tetu S.G."/>
            <person name="Rangel L.I."/>
            <person name="Kidarsa T.A."/>
            <person name="Wilson N.L."/>
            <person name="van de Mortel J.E."/>
            <person name="Song C."/>
            <person name="Blumhagen R."/>
            <person name="Radune D."/>
            <person name="Hostetler J.B."/>
            <person name="Brinkac L.M."/>
            <person name="Durkin A.S."/>
            <person name="Kluepfel D.A."/>
            <person name="Wechter W.P."/>
            <person name="Anderson A.J."/>
            <person name="Kim Y.C."/>
            <person name="Pierson L.S.III."/>
            <person name="Pierson E.A."/>
            <person name="Lindow S.E."/>
            <person name="Kobayashi D.Y."/>
            <person name="Raaijmakers J.M."/>
            <person name="Weller D.M."/>
            <person name="Thomashow L.S."/>
            <person name="Allen A.E."/>
            <person name="Paulsen I.T."/>
        </authorList>
    </citation>
    <scope>NUCLEOTIDE SEQUENCE [LARGE SCALE GENOMIC DNA]</scope>
    <source>
        <strain evidence="7 8">O6</strain>
    </source>
</reference>
<dbReference type="Gene3D" id="2.60.40.1090">
    <property type="entry name" value="Fimbrial-type adhesion domain"/>
    <property type="match status" value="1"/>
</dbReference>
<dbReference type="AlphaFoldDB" id="A0AB33WUZ5"/>
<dbReference type="Pfam" id="PF00419">
    <property type="entry name" value="Fimbrial"/>
    <property type="match status" value="1"/>
</dbReference>
<proteinExistence type="inferred from homology"/>
<evidence type="ECO:0000256" key="4">
    <source>
        <dbReference type="ARBA" id="ARBA00023263"/>
    </source>
</evidence>
<dbReference type="InterPro" id="IPR000259">
    <property type="entry name" value="Adhesion_dom_fimbrial"/>
</dbReference>
<feature type="domain" description="Fimbrial-type adhesion" evidence="6">
    <location>
        <begin position="163"/>
        <end position="308"/>
    </location>
</feature>
<feature type="chain" id="PRO_5044240536" evidence="5">
    <location>
        <begin position="35"/>
        <end position="309"/>
    </location>
</feature>
<dbReference type="InterPro" id="IPR050263">
    <property type="entry name" value="Bact_Fimbrial_Adh_Pro"/>
</dbReference>
<comment type="similarity">
    <text evidence="2">Belongs to the fimbrial protein family.</text>
</comment>
<gene>
    <name evidence="7" type="ORF">PchlO6_3599</name>
</gene>
<evidence type="ECO:0000313" key="8">
    <source>
        <dbReference type="Proteomes" id="UP000003790"/>
    </source>
</evidence>
<name>A0AB33WUZ5_9PSED</name>
<dbReference type="GO" id="GO:0043709">
    <property type="term" value="P:cell adhesion involved in single-species biofilm formation"/>
    <property type="evidence" value="ECO:0007669"/>
    <property type="project" value="TreeGrafter"/>
</dbReference>
<dbReference type="GO" id="GO:0009289">
    <property type="term" value="C:pilus"/>
    <property type="evidence" value="ECO:0007669"/>
    <property type="project" value="UniProtKB-SubCell"/>
</dbReference>
<evidence type="ECO:0000256" key="2">
    <source>
        <dbReference type="ARBA" id="ARBA00006671"/>
    </source>
</evidence>
<comment type="caution">
    <text evidence="7">The sequence shown here is derived from an EMBL/GenBank/DDBJ whole genome shotgun (WGS) entry which is preliminary data.</text>
</comment>
<dbReference type="RefSeq" id="WP_009049420.1">
    <property type="nucleotide sequence ID" value="NZ_CM001490.1"/>
</dbReference>
<dbReference type="InterPro" id="IPR008966">
    <property type="entry name" value="Adhesion_dom_sf"/>
</dbReference>
<evidence type="ECO:0000256" key="3">
    <source>
        <dbReference type="ARBA" id="ARBA00022729"/>
    </source>
</evidence>
<organism evidence="7 8">
    <name type="scientific">Pseudomonas chlororaphis O6</name>
    <dbReference type="NCBI Taxonomy" id="1037915"/>
    <lineage>
        <taxon>Bacteria</taxon>
        <taxon>Pseudomonadati</taxon>
        <taxon>Pseudomonadota</taxon>
        <taxon>Gammaproteobacteria</taxon>
        <taxon>Pseudomonadales</taxon>
        <taxon>Pseudomonadaceae</taxon>
        <taxon>Pseudomonas</taxon>
    </lineage>
</organism>
<accession>A0AB33WUZ5</accession>
<protein>
    <submittedName>
        <fullName evidence="7">Fimbrial protein</fullName>
    </submittedName>
</protein>
<dbReference type="EMBL" id="AHOT01000011">
    <property type="protein sequence ID" value="EIM16937.1"/>
    <property type="molecule type" value="Genomic_DNA"/>
</dbReference>
<evidence type="ECO:0000256" key="5">
    <source>
        <dbReference type="SAM" id="SignalP"/>
    </source>
</evidence>
<dbReference type="SUPFAM" id="SSF49401">
    <property type="entry name" value="Bacterial adhesins"/>
    <property type="match status" value="1"/>
</dbReference>
<dbReference type="PANTHER" id="PTHR33420">
    <property type="entry name" value="FIMBRIAL SUBUNIT ELFA-RELATED"/>
    <property type="match status" value="1"/>
</dbReference>
<sequence length="309" mass="32294">MKTTARKMISALFISPQLCVIVLMALAVSPSANAVVAFGQEISIPRNTANGSILARHYITPSQVCGKSKCTVKKIIAFPNGGGGTSNAGVITTNVSGISTSLLINGRAYGNSTARVAFTQPIEVQLLGDGRENKGGSLAGGINISPYYYAIETEEYYSSFYIYLKGDITPIDGTCSVPSQTVKLPKTLIQRLERIGSTAGAQSFQIQVNNCPKGYNRIGYTLDPVGGVIENSPGVLPLAGGSTASGIKIRVENAQGTPATMGSSITVDGYSKAAGGSFVIPMQASYIRTDTVTTPGTVNGALNVFIDYR</sequence>
<feature type="signal peptide" evidence="5">
    <location>
        <begin position="1"/>
        <end position="34"/>
    </location>
</feature>
<comment type="subcellular location">
    <subcellularLocation>
        <location evidence="1">Fimbrium</location>
    </subcellularLocation>
</comment>
<evidence type="ECO:0000313" key="7">
    <source>
        <dbReference type="EMBL" id="EIM16937.1"/>
    </source>
</evidence>
<dbReference type="PANTHER" id="PTHR33420:SF3">
    <property type="entry name" value="FIMBRIAL SUBUNIT ELFA"/>
    <property type="match status" value="1"/>
</dbReference>
<keyword evidence="4" id="KW-0281">Fimbrium</keyword>
<dbReference type="InterPro" id="IPR036937">
    <property type="entry name" value="Adhesion_dom_fimbrial_sf"/>
</dbReference>
<keyword evidence="3 5" id="KW-0732">Signal</keyword>
<evidence type="ECO:0000259" key="6">
    <source>
        <dbReference type="Pfam" id="PF00419"/>
    </source>
</evidence>
<dbReference type="Proteomes" id="UP000003790">
    <property type="component" value="Chromosome"/>
</dbReference>